<name>A0A1F4NQT6_UNCK3</name>
<comment type="caution">
    <text evidence="2">The sequence shown here is derived from an EMBL/GenBank/DDBJ whole genome shotgun (WGS) entry which is preliminary data.</text>
</comment>
<dbReference type="AlphaFoldDB" id="A0A1F4NQT6"/>
<evidence type="ECO:0000256" key="1">
    <source>
        <dbReference type="SAM" id="MobiDB-lite"/>
    </source>
</evidence>
<dbReference type="EMBL" id="METD01000001">
    <property type="protein sequence ID" value="OGB73833.1"/>
    <property type="molecule type" value="Genomic_DNA"/>
</dbReference>
<feature type="compositionally biased region" description="Low complexity" evidence="1">
    <location>
        <begin position="140"/>
        <end position="151"/>
    </location>
</feature>
<evidence type="ECO:0000313" key="3">
    <source>
        <dbReference type="Proteomes" id="UP000178085"/>
    </source>
</evidence>
<organism evidence="2 3">
    <name type="scientific">candidate division Kazan bacterium RIFCSPLOWO2_01_FULL_45_19</name>
    <dbReference type="NCBI Taxonomy" id="1798538"/>
    <lineage>
        <taxon>Bacteria</taxon>
        <taxon>Bacteria division Kazan-3B-28</taxon>
    </lineage>
</organism>
<evidence type="ECO:0000313" key="2">
    <source>
        <dbReference type="EMBL" id="OGB73833.1"/>
    </source>
</evidence>
<reference evidence="2 3" key="1">
    <citation type="journal article" date="2016" name="Nat. Commun.">
        <title>Thousands of microbial genomes shed light on interconnected biogeochemical processes in an aquifer system.</title>
        <authorList>
            <person name="Anantharaman K."/>
            <person name="Brown C.T."/>
            <person name="Hug L.A."/>
            <person name="Sharon I."/>
            <person name="Castelle C.J."/>
            <person name="Probst A.J."/>
            <person name="Thomas B.C."/>
            <person name="Singh A."/>
            <person name="Wilkins M.J."/>
            <person name="Karaoz U."/>
            <person name="Brodie E.L."/>
            <person name="Williams K.H."/>
            <person name="Hubbard S.S."/>
            <person name="Banfield J.F."/>
        </authorList>
    </citation>
    <scope>NUCLEOTIDE SEQUENCE [LARGE SCALE GENOMIC DNA]</scope>
</reference>
<feature type="compositionally biased region" description="Acidic residues" evidence="1">
    <location>
        <begin position="122"/>
        <end position="133"/>
    </location>
</feature>
<protein>
    <submittedName>
        <fullName evidence="2">Uncharacterized protein</fullName>
    </submittedName>
</protein>
<sequence length="164" mass="17495">MGSRTKKVAKKNQSQHLVPLVIATALLLVILIQTASSGRVVAWFGSPSASSIESQYVGVLFSESGVVVESTQPSVPVGLDLGGNQAVLDDVDLVSNSTDLQIEMAELDARLAKLGVVAQTEESTDSELDDTSDDTANQVDSDISSSSKHSPISNWWGDWFSRIF</sequence>
<feature type="region of interest" description="Disordered" evidence="1">
    <location>
        <begin position="122"/>
        <end position="151"/>
    </location>
</feature>
<proteinExistence type="predicted"/>
<gene>
    <name evidence="2" type="ORF">A3K51_03375</name>
</gene>
<dbReference type="Proteomes" id="UP000178085">
    <property type="component" value="Unassembled WGS sequence"/>
</dbReference>
<accession>A0A1F4NQT6</accession>